<dbReference type="KEGG" id="ssm:Spirs_0809"/>
<dbReference type="HOGENOM" id="CLU_031285_9_1_12"/>
<accession>E1RC64</accession>
<dbReference type="InterPro" id="IPR006059">
    <property type="entry name" value="SBP"/>
</dbReference>
<feature type="chain" id="PRO_5003150730" evidence="4">
    <location>
        <begin position="23"/>
        <end position="424"/>
    </location>
</feature>
<sequence>MSYKRRLLVIMLAFSVAAFSFANGQQEKSDQESKTVTIWVGGQVAELDDTWTAITQKYEEMTGANIDVQLFGFDVYYDKLLIALSSGSGPDLAFADLGGWVPTFASKGWLLSMEDKISNWEDEGQIWENLWPTVTYQGDRYGLPWYTDARLMLYNKKMFKDAGLDPNNPPKTWDELVKDASIITAQGPRTYGYGVSGTKTEHTTLAYIVFLASNGGQLLSDDYSKAAFNSEAGLETLKFYTDLALKYKVSPEPLSYNEDNYRNLMAQNSVAMAIGGPWSFPLIEAANPDIDYSLSIHPYGKNPASVLGGWALVIPKEAEHPDAAWDFAKYLTSYDTWMYWISEKGGPMPTRKDVAKDSPVLQDEKWQNIFKAFPNAVCRPPIPEYPQVSEQIQLMIQSVLLGEKTPEKAINDAAAKVDEILAGN</sequence>
<dbReference type="RefSeq" id="WP_013253408.1">
    <property type="nucleotide sequence ID" value="NC_014364.1"/>
</dbReference>
<protein>
    <submittedName>
        <fullName evidence="5">Extracellular solute-binding protein family 1</fullName>
    </submittedName>
</protein>
<dbReference type="GO" id="GO:0015768">
    <property type="term" value="P:maltose transport"/>
    <property type="evidence" value="ECO:0007669"/>
    <property type="project" value="TreeGrafter"/>
</dbReference>
<evidence type="ECO:0000256" key="4">
    <source>
        <dbReference type="SAM" id="SignalP"/>
    </source>
</evidence>
<dbReference type="GO" id="GO:0055052">
    <property type="term" value="C:ATP-binding cassette (ABC) transporter complex, substrate-binding subunit-containing"/>
    <property type="evidence" value="ECO:0007669"/>
    <property type="project" value="TreeGrafter"/>
</dbReference>
<dbReference type="GO" id="GO:0042956">
    <property type="term" value="P:maltodextrin transmembrane transport"/>
    <property type="evidence" value="ECO:0007669"/>
    <property type="project" value="TreeGrafter"/>
</dbReference>
<evidence type="ECO:0000256" key="3">
    <source>
        <dbReference type="ARBA" id="ARBA00022729"/>
    </source>
</evidence>
<evidence type="ECO:0000313" key="5">
    <source>
        <dbReference type="EMBL" id="ADK79944.1"/>
    </source>
</evidence>
<evidence type="ECO:0000256" key="1">
    <source>
        <dbReference type="ARBA" id="ARBA00008520"/>
    </source>
</evidence>
<proteinExistence type="inferred from homology"/>
<dbReference type="PANTHER" id="PTHR30061:SF50">
    <property type="entry name" value="MALTOSE_MALTODEXTRIN-BINDING PERIPLASMIC PROTEIN"/>
    <property type="match status" value="1"/>
</dbReference>
<feature type="signal peptide" evidence="4">
    <location>
        <begin position="1"/>
        <end position="22"/>
    </location>
</feature>
<evidence type="ECO:0000256" key="2">
    <source>
        <dbReference type="ARBA" id="ARBA00022448"/>
    </source>
</evidence>
<dbReference type="Gene3D" id="3.40.190.10">
    <property type="entry name" value="Periplasmic binding protein-like II"/>
    <property type="match status" value="1"/>
</dbReference>
<dbReference type="GO" id="GO:1901982">
    <property type="term" value="F:maltose binding"/>
    <property type="evidence" value="ECO:0007669"/>
    <property type="project" value="TreeGrafter"/>
</dbReference>
<evidence type="ECO:0000313" key="6">
    <source>
        <dbReference type="Proteomes" id="UP000002318"/>
    </source>
</evidence>
<dbReference type="STRING" id="573413.Spirs_0809"/>
<dbReference type="CDD" id="cd13585">
    <property type="entry name" value="PBP2_TMBP_like"/>
    <property type="match status" value="1"/>
</dbReference>
<reference evidence="5 6" key="1">
    <citation type="journal article" date="2010" name="Stand. Genomic Sci.">
        <title>Complete genome sequence of Spirochaeta smaragdinae type strain (SEBR 4228).</title>
        <authorList>
            <person name="Mavromatis K."/>
            <person name="Yasawong M."/>
            <person name="Chertkov O."/>
            <person name="Lapidus A."/>
            <person name="Lucas S."/>
            <person name="Nolan M."/>
            <person name="Del Rio T.G."/>
            <person name="Tice H."/>
            <person name="Cheng J.F."/>
            <person name="Pitluck S."/>
            <person name="Liolios K."/>
            <person name="Ivanova N."/>
            <person name="Tapia R."/>
            <person name="Han C."/>
            <person name="Bruce D."/>
            <person name="Goodwin L."/>
            <person name="Pati A."/>
            <person name="Chen A."/>
            <person name="Palaniappan K."/>
            <person name="Land M."/>
            <person name="Hauser L."/>
            <person name="Chang Y.J."/>
            <person name="Jeffries C.D."/>
            <person name="Detter J.C."/>
            <person name="Rohde M."/>
            <person name="Brambilla E."/>
            <person name="Spring S."/>
            <person name="Goker M."/>
            <person name="Sikorski J."/>
            <person name="Woyke T."/>
            <person name="Bristow J."/>
            <person name="Eisen J.A."/>
            <person name="Markowitz V."/>
            <person name="Hugenholtz P."/>
            <person name="Klenk H.P."/>
            <person name="Kyrpides N.C."/>
        </authorList>
    </citation>
    <scope>NUCLEOTIDE SEQUENCE [LARGE SCALE GENOMIC DNA]</scope>
    <source>
        <strain evidence="6">DSM 11293 / JCM 15392 / SEBR 4228</strain>
    </source>
</reference>
<dbReference type="SUPFAM" id="SSF53850">
    <property type="entry name" value="Periplasmic binding protein-like II"/>
    <property type="match status" value="1"/>
</dbReference>
<comment type="similarity">
    <text evidence="1">Belongs to the bacterial solute-binding protein 1 family.</text>
</comment>
<organism evidence="5 6">
    <name type="scientific">Sediminispirochaeta smaragdinae (strain DSM 11293 / JCM 15392 / SEBR 4228)</name>
    <name type="common">Spirochaeta smaragdinae</name>
    <dbReference type="NCBI Taxonomy" id="573413"/>
    <lineage>
        <taxon>Bacteria</taxon>
        <taxon>Pseudomonadati</taxon>
        <taxon>Spirochaetota</taxon>
        <taxon>Spirochaetia</taxon>
        <taxon>Spirochaetales</taxon>
        <taxon>Spirochaetaceae</taxon>
        <taxon>Sediminispirochaeta</taxon>
    </lineage>
</organism>
<keyword evidence="3 4" id="KW-0732">Signal</keyword>
<dbReference type="AlphaFoldDB" id="E1RC64"/>
<keyword evidence="6" id="KW-1185">Reference proteome</keyword>
<dbReference type="PANTHER" id="PTHR30061">
    <property type="entry name" value="MALTOSE-BINDING PERIPLASMIC PROTEIN"/>
    <property type="match status" value="1"/>
</dbReference>
<name>E1RC64_SEDSS</name>
<gene>
    <name evidence="5" type="ordered locus">Spirs_0809</name>
</gene>
<dbReference type="eggNOG" id="COG1653">
    <property type="taxonomic scope" value="Bacteria"/>
</dbReference>
<keyword evidence="2" id="KW-0813">Transport</keyword>
<dbReference type="Pfam" id="PF01547">
    <property type="entry name" value="SBP_bac_1"/>
    <property type="match status" value="1"/>
</dbReference>
<dbReference type="EMBL" id="CP002116">
    <property type="protein sequence ID" value="ADK79944.1"/>
    <property type="molecule type" value="Genomic_DNA"/>
</dbReference>
<dbReference type="Proteomes" id="UP000002318">
    <property type="component" value="Chromosome"/>
</dbReference>